<dbReference type="Pfam" id="PF11298">
    <property type="entry name" value="DUF3099"/>
    <property type="match status" value="1"/>
</dbReference>
<name>A0ABW1VBX3_9MICO</name>
<dbReference type="RefSeq" id="WP_386728587.1">
    <property type="nucleotide sequence ID" value="NZ_JBHSTP010000001.1"/>
</dbReference>
<organism evidence="3 4">
    <name type="scientific">Luethyella okanaganae</name>
    <dbReference type="NCBI Taxonomy" id="69372"/>
    <lineage>
        <taxon>Bacteria</taxon>
        <taxon>Bacillati</taxon>
        <taxon>Actinomycetota</taxon>
        <taxon>Actinomycetes</taxon>
        <taxon>Micrococcales</taxon>
        <taxon>Microbacteriaceae</taxon>
        <taxon>Luethyella</taxon>
    </lineage>
</organism>
<keyword evidence="2" id="KW-0472">Membrane</keyword>
<evidence type="ECO:0000313" key="3">
    <source>
        <dbReference type="EMBL" id="MFC6355573.1"/>
    </source>
</evidence>
<gene>
    <name evidence="3" type="ORF">ACFQB0_05570</name>
</gene>
<evidence type="ECO:0000256" key="2">
    <source>
        <dbReference type="SAM" id="Phobius"/>
    </source>
</evidence>
<keyword evidence="2" id="KW-0812">Transmembrane</keyword>
<evidence type="ECO:0000313" key="4">
    <source>
        <dbReference type="Proteomes" id="UP001596306"/>
    </source>
</evidence>
<sequence length="116" mass="12688">MKQQSITSLPISPEVERRNRMIKYTVAMSIRVVCIVLMLFVQGWWLLVCAIGAITLPYFAVVLANVHSNPRRGTVLRPGGLVTFRARRNLPGESVPSGPDADKKASSAENTPGKPS</sequence>
<comment type="caution">
    <text evidence="3">The sequence shown here is derived from an EMBL/GenBank/DDBJ whole genome shotgun (WGS) entry which is preliminary data.</text>
</comment>
<keyword evidence="4" id="KW-1185">Reference proteome</keyword>
<feature type="transmembrane region" description="Helical" evidence="2">
    <location>
        <begin position="21"/>
        <end position="39"/>
    </location>
</feature>
<dbReference type="EMBL" id="JBHSTP010000001">
    <property type="protein sequence ID" value="MFC6355573.1"/>
    <property type="molecule type" value="Genomic_DNA"/>
</dbReference>
<proteinExistence type="predicted"/>
<evidence type="ECO:0000256" key="1">
    <source>
        <dbReference type="SAM" id="MobiDB-lite"/>
    </source>
</evidence>
<accession>A0ABW1VBX3</accession>
<reference evidence="4" key="1">
    <citation type="journal article" date="2019" name="Int. J. Syst. Evol. Microbiol.">
        <title>The Global Catalogue of Microorganisms (GCM) 10K type strain sequencing project: providing services to taxonomists for standard genome sequencing and annotation.</title>
        <authorList>
            <consortium name="The Broad Institute Genomics Platform"/>
            <consortium name="The Broad Institute Genome Sequencing Center for Infectious Disease"/>
            <person name="Wu L."/>
            <person name="Ma J."/>
        </authorList>
    </citation>
    <scope>NUCLEOTIDE SEQUENCE [LARGE SCALE GENOMIC DNA]</scope>
    <source>
        <strain evidence="4">CCUG 43304</strain>
    </source>
</reference>
<dbReference type="Proteomes" id="UP001596306">
    <property type="component" value="Unassembled WGS sequence"/>
</dbReference>
<feature type="region of interest" description="Disordered" evidence="1">
    <location>
        <begin position="87"/>
        <end position="116"/>
    </location>
</feature>
<protein>
    <submittedName>
        <fullName evidence="3">DUF3099 domain-containing protein</fullName>
    </submittedName>
</protein>
<dbReference type="InterPro" id="IPR021449">
    <property type="entry name" value="DUF3099"/>
</dbReference>
<keyword evidence="2" id="KW-1133">Transmembrane helix</keyword>
<feature type="transmembrane region" description="Helical" evidence="2">
    <location>
        <begin position="45"/>
        <end position="66"/>
    </location>
</feature>